<dbReference type="HOGENOM" id="CLU_468913_0_0_1"/>
<feature type="chain" id="PRO_5002856056" description="Peptidase S1 domain-containing protein" evidence="6">
    <location>
        <begin position="17"/>
        <end position="582"/>
    </location>
</feature>
<feature type="signal peptide" evidence="6">
    <location>
        <begin position="1"/>
        <end position="16"/>
    </location>
</feature>
<dbReference type="PRINTS" id="PR00722">
    <property type="entry name" value="CHYMOTRYPSIN"/>
</dbReference>
<dbReference type="FunFam" id="2.40.10.10:FF:000002">
    <property type="entry name" value="Transmembrane protease serine"/>
    <property type="match status" value="1"/>
</dbReference>
<dbReference type="Gene3D" id="2.40.10.10">
    <property type="entry name" value="Trypsin-like serine proteases"/>
    <property type="match status" value="1"/>
</dbReference>
<dbReference type="OMA" id="GESRINH"/>
<dbReference type="Pfam" id="PF00089">
    <property type="entry name" value="Trypsin"/>
    <property type="match status" value="1"/>
</dbReference>
<keyword evidence="4" id="KW-1015">Disulfide bond</keyword>
<evidence type="ECO:0000256" key="1">
    <source>
        <dbReference type="ARBA" id="ARBA00022670"/>
    </source>
</evidence>
<dbReference type="KEGG" id="pti:PHATRDRAFT_49772"/>
<evidence type="ECO:0000313" key="9">
    <source>
        <dbReference type="Proteomes" id="UP000000759"/>
    </source>
</evidence>
<dbReference type="InterPro" id="IPR043504">
    <property type="entry name" value="Peptidase_S1_PA_chymotrypsin"/>
</dbReference>
<dbReference type="GO" id="GO:0005615">
    <property type="term" value="C:extracellular space"/>
    <property type="evidence" value="ECO:0007669"/>
    <property type="project" value="TreeGrafter"/>
</dbReference>
<sequence>MFLALWLFYFTIAVSAEGANRVRRRNVNGAVVANSDEASSVRRHRSDIILDLATTVHTSNFATLDKIPPRKTKDATNDRQLVGWNPADMFQEIQHNPTIVGGGDAEKSDAPWQVMILFWDAANNRWEPTGCAGTLISDRHVLTAGHCAVDNGNRDEGVYVGAYEPFGENPGVPFHFSLIQSHEVHPEFDNRLNDKDAAVLTLTSPVSTSLFPPLQLAGPGFPIRDGDLLKIYGFGRVAEEDASAVETLQVAQVPYISSTRCSRYHSNIRADMFCAGFLDGGVDACQGDSGGPAIRELDGIPYQVGIVSWGVGCARANHPGVYASVAYVHEWIRDTVCASKAVAGFALCAPFGDANPDLHLVPTVTLAPTLAPTVIPTLAPTLLHTLPPTLPPTLAPTLPPTLAPSLPPTQAPALATTVAPTMTPTVTPPRAATVAIPLTRTTAPSLTPTRAPTFTPTPAPALSPPEDATVSTPSAPAVTPTRVPSQRPTVLPLGTTGTSDPNPTRGPATTLFATTGSTTCALPGQSCRDARGCCKGVCLASLAGWTCPVASAERGVSSSSSHKLRVREELVESRKQKKDKHD</sequence>
<keyword evidence="2" id="KW-0378">Hydrolase</keyword>
<dbReference type="eggNOG" id="KOG3627">
    <property type="taxonomic scope" value="Eukaryota"/>
</dbReference>
<name>B7GBU8_PHATC</name>
<evidence type="ECO:0000256" key="6">
    <source>
        <dbReference type="SAM" id="SignalP"/>
    </source>
</evidence>
<dbReference type="PROSITE" id="PS00134">
    <property type="entry name" value="TRYPSIN_HIS"/>
    <property type="match status" value="1"/>
</dbReference>
<dbReference type="PROSITE" id="PS50240">
    <property type="entry name" value="TRYPSIN_DOM"/>
    <property type="match status" value="1"/>
</dbReference>
<evidence type="ECO:0000256" key="3">
    <source>
        <dbReference type="ARBA" id="ARBA00023026"/>
    </source>
</evidence>
<dbReference type="SMART" id="SM00020">
    <property type="entry name" value="Tryp_SPc"/>
    <property type="match status" value="1"/>
</dbReference>
<gene>
    <name evidence="8" type="ORF">PHATRDRAFT_49772</name>
</gene>
<dbReference type="InterPro" id="IPR001254">
    <property type="entry name" value="Trypsin_dom"/>
</dbReference>
<dbReference type="InParanoid" id="B7GBU8"/>
<organism evidence="8 9">
    <name type="scientific">Phaeodactylum tricornutum (strain CCAP 1055/1)</name>
    <dbReference type="NCBI Taxonomy" id="556484"/>
    <lineage>
        <taxon>Eukaryota</taxon>
        <taxon>Sar</taxon>
        <taxon>Stramenopiles</taxon>
        <taxon>Ochrophyta</taxon>
        <taxon>Bacillariophyta</taxon>
        <taxon>Bacillariophyceae</taxon>
        <taxon>Bacillariophycidae</taxon>
        <taxon>Naviculales</taxon>
        <taxon>Phaeodactylaceae</taxon>
        <taxon>Phaeodactylum</taxon>
    </lineage>
</organism>
<keyword evidence="3" id="KW-0843">Virulence</keyword>
<reference evidence="9" key="2">
    <citation type="submission" date="2008-08" db="EMBL/GenBank/DDBJ databases">
        <authorList>
            <consortium name="Diatom Consortium"/>
            <person name="Grigoriev I."/>
            <person name="Grimwood J."/>
            <person name="Kuo A."/>
            <person name="Otillar R.P."/>
            <person name="Salamov A."/>
            <person name="Detter J.C."/>
            <person name="Lindquist E."/>
            <person name="Shapiro H."/>
            <person name="Lucas S."/>
            <person name="Glavina del Rio T."/>
            <person name="Pitluck S."/>
            <person name="Rokhsar D."/>
            <person name="Bowler C."/>
        </authorList>
    </citation>
    <scope>GENOME REANNOTATION</scope>
    <source>
        <strain evidence="9">CCAP 1055/1</strain>
    </source>
</reference>
<accession>B7GBU8</accession>
<dbReference type="GO" id="GO:0006508">
    <property type="term" value="P:proteolysis"/>
    <property type="evidence" value="ECO:0007669"/>
    <property type="project" value="UniProtKB-KW"/>
</dbReference>
<evidence type="ECO:0000256" key="4">
    <source>
        <dbReference type="ARBA" id="ARBA00023157"/>
    </source>
</evidence>
<feature type="domain" description="Peptidase S1" evidence="7">
    <location>
        <begin position="99"/>
        <end position="337"/>
    </location>
</feature>
<feature type="compositionally biased region" description="Basic and acidic residues" evidence="5">
    <location>
        <begin position="566"/>
        <end position="582"/>
    </location>
</feature>
<dbReference type="OrthoDB" id="48365at2759"/>
<keyword evidence="6" id="KW-0732">Signal</keyword>
<feature type="region of interest" description="Disordered" evidence="5">
    <location>
        <begin position="552"/>
        <end position="582"/>
    </location>
</feature>
<dbReference type="Proteomes" id="UP000000759">
    <property type="component" value="Chromosome 24"/>
</dbReference>
<dbReference type="PaxDb" id="2850-Phatr49772"/>
<dbReference type="RefSeq" id="XP_002184591.1">
    <property type="nucleotide sequence ID" value="XM_002184555.1"/>
</dbReference>
<evidence type="ECO:0000313" key="8">
    <source>
        <dbReference type="EMBL" id="EEC43990.1"/>
    </source>
</evidence>
<dbReference type="InterPro" id="IPR009003">
    <property type="entry name" value="Peptidase_S1_PA"/>
</dbReference>
<evidence type="ECO:0000259" key="7">
    <source>
        <dbReference type="PROSITE" id="PS50240"/>
    </source>
</evidence>
<dbReference type="SUPFAM" id="SSF50494">
    <property type="entry name" value="Trypsin-like serine proteases"/>
    <property type="match status" value="1"/>
</dbReference>
<keyword evidence="9" id="KW-1185">Reference proteome</keyword>
<proteinExistence type="predicted"/>
<dbReference type="InterPro" id="IPR050127">
    <property type="entry name" value="Serine_Proteases_S1"/>
</dbReference>
<evidence type="ECO:0000256" key="2">
    <source>
        <dbReference type="ARBA" id="ARBA00022801"/>
    </source>
</evidence>
<dbReference type="CDD" id="cd00190">
    <property type="entry name" value="Tryp_SPc"/>
    <property type="match status" value="1"/>
</dbReference>
<keyword evidence="1" id="KW-0645">Protease</keyword>
<dbReference type="AlphaFoldDB" id="B7GBU8"/>
<dbReference type="STRING" id="556484.B7GBU8"/>
<evidence type="ECO:0000256" key="5">
    <source>
        <dbReference type="SAM" id="MobiDB-lite"/>
    </source>
</evidence>
<dbReference type="InterPro" id="IPR001314">
    <property type="entry name" value="Peptidase_S1A"/>
</dbReference>
<dbReference type="InterPro" id="IPR018114">
    <property type="entry name" value="TRYPSIN_HIS"/>
</dbReference>
<dbReference type="PANTHER" id="PTHR24264">
    <property type="entry name" value="TRYPSIN-RELATED"/>
    <property type="match status" value="1"/>
</dbReference>
<feature type="region of interest" description="Disordered" evidence="5">
    <location>
        <begin position="443"/>
        <end position="505"/>
    </location>
</feature>
<dbReference type="PANTHER" id="PTHR24264:SF54">
    <property type="entry name" value="PEPTIDASE S1 DOMAIN-CONTAINING PROTEIN"/>
    <property type="match status" value="1"/>
</dbReference>
<dbReference type="EMBL" id="CM000626">
    <property type="protein sequence ID" value="EEC43990.1"/>
    <property type="molecule type" value="Genomic_DNA"/>
</dbReference>
<dbReference type="GeneID" id="7198450"/>
<reference evidence="8 9" key="1">
    <citation type="journal article" date="2008" name="Nature">
        <title>The Phaeodactylum genome reveals the evolutionary history of diatom genomes.</title>
        <authorList>
            <person name="Bowler C."/>
            <person name="Allen A.E."/>
            <person name="Badger J.H."/>
            <person name="Grimwood J."/>
            <person name="Jabbari K."/>
            <person name="Kuo A."/>
            <person name="Maheswari U."/>
            <person name="Martens C."/>
            <person name="Maumus F."/>
            <person name="Otillar R.P."/>
            <person name="Rayko E."/>
            <person name="Salamov A."/>
            <person name="Vandepoele K."/>
            <person name="Beszteri B."/>
            <person name="Gruber A."/>
            <person name="Heijde M."/>
            <person name="Katinka M."/>
            <person name="Mock T."/>
            <person name="Valentin K."/>
            <person name="Verret F."/>
            <person name="Berges J.A."/>
            <person name="Brownlee C."/>
            <person name="Cadoret J.P."/>
            <person name="Chiovitti A."/>
            <person name="Choi C.J."/>
            <person name="Coesel S."/>
            <person name="De Martino A."/>
            <person name="Detter J.C."/>
            <person name="Durkin C."/>
            <person name="Falciatore A."/>
            <person name="Fournet J."/>
            <person name="Haruta M."/>
            <person name="Huysman M.J."/>
            <person name="Jenkins B.D."/>
            <person name="Jiroutova K."/>
            <person name="Jorgensen R.E."/>
            <person name="Joubert Y."/>
            <person name="Kaplan A."/>
            <person name="Kroger N."/>
            <person name="Kroth P.G."/>
            <person name="La Roche J."/>
            <person name="Lindquist E."/>
            <person name="Lommer M."/>
            <person name="Martin-Jezequel V."/>
            <person name="Lopez P.J."/>
            <person name="Lucas S."/>
            <person name="Mangogna M."/>
            <person name="McGinnis K."/>
            <person name="Medlin L.K."/>
            <person name="Montsant A."/>
            <person name="Oudot-Le Secq M.P."/>
            <person name="Napoli C."/>
            <person name="Obornik M."/>
            <person name="Parker M.S."/>
            <person name="Petit J.L."/>
            <person name="Porcel B.M."/>
            <person name="Poulsen N."/>
            <person name="Robison M."/>
            <person name="Rychlewski L."/>
            <person name="Rynearson T.A."/>
            <person name="Schmutz J."/>
            <person name="Shapiro H."/>
            <person name="Siaut M."/>
            <person name="Stanley M."/>
            <person name="Sussman M.R."/>
            <person name="Taylor A.R."/>
            <person name="Vardi A."/>
            <person name="von Dassow P."/>
            <person name="Vyverman W."/>
            <person name="Willis A."/>
            <person name="Wyrwicz L.S."/>
            <person name="Rokhsar D.S."/>
            <person name="Weissenbach J."/>
            <person name="Armbrust E.V."/>
            <person name="Green B.R."/>
            <person name="Van de Peer Y."/>
            <person name="Grigoriev I.V."/>
        </authorList>
    </citation>
    <scope>NUCLEOTIDE SEQUENCE [LARGE SCALE GENOMIC DNA]</scope>
    <source>
        <strain evidence="8 9">CCAP 1055/1</strain>
    </source>
</reference>
<dbReference type="GO" id="GO:0004252">
    <property type="term" value="F:serine-type endopeptidase activity"/>
    <property type="evidence" value="ECO:0007669"/>
    <property type="project" value="InterPro"/>
</dbReference>
<protein>
    <recommendedName>
        <fullName evidence="7">Peptidase S1 domain-containing protein</fullName>
    </recommendedName>
</protein>